<dbReference type="RefSeq" id="WP_378622965.1">
    <property type="nucleotide sequence ID" value="NZ_JBHUCM010000023.1"/>
</dbReference>
<evidence type="ECO:0000313" key="2">
    <source>
        <dbReference type="Proteomes" id="UP001597097"/>
    </source>
</evidence>
<dbReference type="PANTHER" id="PTHR30007:SF0">
    <property type="entry name" value="TRANSPOSASE"/>
    <property type="match status" value="1"/>
</dbReference>
<dbReference type="Proteomes" id="UP001597097">
    <property type="component" value="Unassembled WGS sequence"/>
</dbReference>
<proteinExistence type="predicted"/>
<accession>A0ABW4GED0</accession>
<dbReference type="PANTHER" id="PTHR30007">
    <property type="entry name" value="PHP DOMAIN PROTEIN"/>
    <property type="match status" value="1"/>
</dbReference>
<name>A0ABW4GED0_9ACTN</name>
<comment type="caution">
    <text evidence="1">The sequence shown here is derived from an EMBL/GenBank/DDBJ whole genome shotgun (WGS) entry which is preliminary data.</text>
</comment>
<evidence type="ECO:0000313" key="1">
    <source>
        <dbReference type="EMBL" id="MFD1541067.1"/>
    </source>
</evidence>
<protein>
    <submittedName>
        <fullName evidence="1">Uncharacterized protein</fullName>
    </submittedName>
</protein>
<keyword evidence="2" id="KW-1185">Reference proteome</keyword>
<organism evidence="1 2">
    <name type="scientific">Nonomuraea guangzhouensis</name>
    <dbReference type="NCBI Taxonomy" id="1291555"/>
    <lineage>
        <taxon>Bacteria</taxon>
        <taxon>Bacillati</taxon>
        <taxon>Actinomycetota</taxon>
        <taxon>Actinomycetes</taxon>
        <taxon>Streptosporangiales</taxon>
        <taxon>Streptosporangiaceae</taxon>
        <taxon>Nonomuraea</taxon>
    </lineage>
</organism>
<gene>
    <name evidence="1" type="ORF">ACFSJ0_28715</name>
</gene>
<dbReference type="EMBL" id="JBHUCM010000023">
    <property type="protein sequence ID" value="MFD1541067.1"/>
    <property type="molecule type" value="Genomic_DNA"/>
</dbReference>
<reference evidence="2" key="1">
    <citation type="journal article" date="2019" name="Int. J. Syst. Evol. Microbiol.">
        <title>The Global Catalogue of Microorganisms (GCM) 10K type strain sequencing project: providing services to taxonomists for standard genome sequencing and annotation.</title>
        <authorList>
            <consortium name="The Broad Institute Genomics Platform"/>
            <consortium name="The Broad Institute Genome Sequencing Center for Infectious Disease"/>
            <person name="Wu L."/>
            <person name="Ma J."/>
        </authorList>
    </citation>
    <scope>NUCLEOTIDE SEQUENCE [LARGE SCALE GENOMIC DNA]</scope>
    <source>
        <strain evidence="2">CGMCC 1.15399</strain>
    </source>
</reference>
<sequence>MAISVMICPAGCGAGVWADEISAAVSSALPSALACIERAGAPSACASASTCSTAPPTGPLSQVAASQAPINKAGADSAYRTTVIDNAAEAGIDVEVVTRDPTTRDLTPLPDRWVAERALGRLMLRRRFVRDNKALPTRSEAGIHIAMIDLMASRLTGENTPHMARHLNPGSEWIFWTVPSSRHSAK</sequence>